<reference evidence="2" key="1">
    <citation type="journal article" date="2020" name="Stud. Mycol.">
        <title>101 Dothideomycetes genomes: a test case for predicting lifestyles and emergence of pathogens.</title>
        <authorList>
            <person name="Haridas S."/>
            <person name="Albert R."/>
            <person name="Binder M."/>
            <person name="Bloem J."/>
            <person name="Labutti K."/>
            <person name="Salamov A."/>
            <person name="Andreopoulos B."/>
            <person name="Baker S."/>
            <person name="Barry K."/>
            <person name="Bills G."/>
            <person name="Bluhm B."/>
            <person name="Cannon C."/>
            <person name="Castanera R."/>
            <person name="Culley D."/>
            <person name="Daum C."/>
            <person name="Ezra D."/>
            <person name="Gonzalez J."/>
            <person name="Henrissat B."/>
            <person name="Kuo A."/>
            <person name="Liang C."/>
            <person name="Lipzen A."/>
            <person name="Lutzoni F."/>
            <person name="Magnuson J."/>
            <person name="Mondo S."/>
            <person name="Nolan M."/>
            <person name="Ohm R."/>
            <person name="Pangilinan J."/>
            <person name="Park H.-J."/>
            <person name="Ramirez L."/>
            <person name="Alfaro M."/>
            <person name="Sun H."/>
            <person name="Tritt A."/>
            <person name="Yoshinaga Y."/>
            <person name="Zwiers L.-H."/>
            <person name="Turgeon B."/>
            <person name="Goodwin S."/>
            <person name="Spatafora J."/>
            <person name="Crous P."/>
            <person name="Grigoriev I."/>
        </authorList>
    </citation>
    <scope>NUCLEOTIDE SEQUENCE</scope>
    <source>
        <strain evidence="2">CBS 109.77</strain>
    </source>
</reference>
<dbReference type="AlphaFoldDB" id="A0A6A6WN92"/>
<name>A0A6A6WN92_9PLEO</name>
<dbReference type="EMBL" id="MU002887">
    <property type="protein sequence ID" value="KAF2785539.1"/>
    <property type="molecule type" value="Genomic_DNA"/>
</dbReference>
<proteinExistence type="predicted"/>
<organism evidence="2 3">
    <name type="scientific">Melanomma pulvis-pyrius CBS 109.77</name>
    <dbReference type="NCBI Taxonomy" id="1314802"/>
    <lineage>
        <taxon>Eukaryota</taxon>
        <taxon>Fungi</taxon>
        <taxon>Dikarya</taxon>
        <taxon>Ascomycota</taxon>
        <taxon>Pezizomycotina</taxon>
        <taxon>Dothideomycetes</taxon>
        <taxon>Pleosporomycetidae</taxon>
        <taxon>Pleosporales</taxon>
        <taxon>Melanommataceae</taxon>
        <taxon>Melanomma</taxon>
    </lineage>
</organism>
<gene>
    <name evidence="2" type="ORF">K505DRAFT_369084</name>
</gene>
<protein>
    <submittedName>
        <fullName evidence="2">Uncharacterized protein</fullName>
    </submittedName>
</protein>
<evidence type="ECO:0000256" key="1">
    <source>
        <dbReference type="SAM" id="MobiDB-lite"/>
    </source>
</evidence>
<dbReference type="Proteomes" id="UP000799757">
    <property type="component" value="Unassembled WGS sequence"/>
</dbReference>
<feature type="compositionally biased region" description="Low complexity" evidence="1">
    <location>
        <begin position="47"/>
        <end position="56"/>
    </location>
</feature>
<keyword evidence="3" id="KW-1185">Reference proteome</keyword>
<evidence type="ECO:0000313" key="3">
    <source>
        <dbReference type="Proteomes" id="UP000799757"/>
    </source>
</evidence>
<feature type="region of interest" description="Disordered" evidence="1">
    <location>
        <begin position="31"/>
        <end position="56"/>
    </location>
</feature>
<sequence>MGFKSMLRTASGSSDRYVVVDAAVRPLQPALMRPASEGAGEKKSSSSKRSGSSSARKLIGKVKMSLLQKFHRRYDSGPQGGEVAAVAVVTATQIPMPLNQNYVGTTTANAGLLLPPGHPDACKPNLNNINLLMILPPDHPDARRAQRLVTTQANAVQVAHRIDQSEVRLSSMSTADNVSVSNSLPEVDDGSLPVIEPETIGTNEALAELITAKHFAEEHIKKPSEELVEDAVEKVTQDRVISWLQGLPEPAEGSTQAVSAFARGSSTRKETPLQVPKNRSFIKNAALGLTKKQLQLRKYFWDMAHVAAECAATECVVDQTALRAMEFFLYLGRANSINIREVDCQSRPIIFQRSDLSQYEWDMITRVEIINLFLGQLYPKEDVDFFARARSKHIEGYDAEEIISQLFPTSANEIMDGENFDLLIDNLAEEGVLTNGLARKIKQLRMSEEEFDAEHTYTAPKRATRRRSPWFFNLPHHAGTQDGALETSRHYALRRLTEAAVYQRQEWKNVHYANAAGSLQSYYDAWVYTSQNLDVPFSLRSNNRDWTYAEERLLRRANAVLKLRDQWNKQALTDFSVLKAVRAALVPVHGQPGNDFEGLETFLYSRASEPETGLTAAEIPQILILHPELDADFASSGEERLRLQGLLREAVAFEEAEVQRRAEIRRARRAYRYSLVGLARFGSAIKKRVKTFLGSEK</sequence>
<evidence type="ECO:0000313" key="2">
    <source>
        <dbReference type="EMBL" id="KAF2785539.1"/>
    </source>
</evidence>
<accession>A0A6A6WN92</accession>
<dbReference type="OrthoDB" id="3794648at2759"/>